<dbReference type="OrthoDB" id="6755290at2759"/>
<keyword evidence="2" id="KW-1185">Reference proteome</keyword>
<evidence type="ECO:0000313" key="1">
    <source>
        <dbReference type="EMBL" id="GBN05254.1"/>
    </source>
</evidence>
<dbReference type="AlphaFoldDB" id="A0A4Y2KRP8"/>
<name>A0A4Y2KRP8_ARAVE</name>
<gene>
    <name evidence="1" type="ORF">AVEN_116385_1</name>
</gene>
<reference evidence="1 2" key="1">
    <citation type="journal article" date="2019" name="Sci. Rep.">
        <title>Orb-weaving spider Araneus ventricosus genome elucidates the spidroin gene catalogue.</title>
        <authorList>
            <person name="Kono N."/>
            <person name="Nakamura H."/>
            <person name="Ohtoshi R."/>
            <person name="Moran D.A.P."/>
            <person name="Shinohara A."/>
            <person name="Yoshida Y."/>
            <person name="Fujiwara M."/>
            <person name="Mori M."/>
            <person name="Tomita M."/>
            <person name="Arakawa K."/>
        </authorList>
    </citation>
    <scope>NUCLEOTIDE SEQUENCE [LARGE SCALE GENOMIC DNA]</scope>
</reference>
<proteinExistence type="predicted"/>
<protein>
    <submittedName>
        <fullName evidence="1">Uncharacterized protein</fullName>
    </submittedName>
</protein>
<accession>A0A4Y2KRP8</accession>
<sequence length="123" mass="14611">MEADTVHALVECKTKQKKLPPLTILTPHDWQNVNSQMSKKFTVHNMELPEFKNFKSLYNEGDFPMVYRKTDVNKEKLQLSLCIHLQVIQEKIDLLYYNISSENDFKEVDLKRNTRKALEFHQL</sequence>
<evidence type="ECO:0000313" key="2">
    <source>
        <dbReference type="Proteomes" id="UP000499080"/>
    </source>
</evidence>
<dbReference type="EMBL" id="BGPR01004951">
    <property type="protein sequence ID" value="GBN05254.1"/>
    <property type="molecule type" value="Genomic_DNA"/>
</dbReference>
<dbReference type="Proteomes" id="UP000499080">
    <property type="component" value="Unassembled WGS sequence"/>
</dbReference>
<organism evidence="1 2">
    <name type="scientific">Araneus ventricosus</name>
    <name type="common">Orbweaver spider</name>
    <name type="synonym">Epeira ventricosa</name>
    <dbReference type="NCBI Taxonomy" id="182803"/>
    <lineage>
        <taxon>Eukaryota</taxon>
        <taxon>Metazoa</taxon>
        <taxon>Ecdysozoa</taxon>
        <taxon>Arthropoda</taxon>
        <taxon>Chelicerata</taxon>
        <taxon>Arachnida</taxon>
        <taxon>Araneae</taxon>
        <taxon>Araneomorphae</taxon>
        <taxon>Entelegynae</taxon>
        <taxon>Araneoidea</taxon>
        <taxon>Araneidae</taxon>
        <taxon>Araneus</taxon>
    </lineage>
</organism>
<comment type="caution">
    <text evidence="1">The sequence shown here is derived from an EMBL/GenBank/DDBJ whole genome shotgun (WGS) entry which is preliminary data.</text>
</comment>